<accession>A0AA86QDV2</accession>
<evidence type="ECO:0000313" key="3">
    <source>
        <dbReference type="EMBL" id="CAL6013071.1"/>
    </source>
</evidence>
<evidence type="ECO:0000313" key="2">
    <source>
        <dbReference type="EMBL" id="CAI9957346.1"/>
    </source>
</evidence>
<evidence type="ECO:0000313" key="4">
    <source>
        <dbReference type="Proteomes" id="UP001642409"/>
    </source>
</evidence>
<dbReference type="EMBL" id="CATOUU010000884">
    <property type="protein sequence ID" value="CAI9957346.1"/>
    <property type="molecule type" value="Genomic_DNA"/>
</dbReference>
<comment type="caution">
    <text evidence="2">The sequence shown here is derived from an EMBL/GenBank/DDBJ whole genome shotgun (WGS) entry which is preliminary data.</text>
</comment>
<dbReference type="Proteomes" id="UP001642409">
    <property type="component" value="Unassembled WGS sequence"/>
</dbReference>
<sequence>MTQFLTQPINLQIKPNLRSKQVPYEYAPPKDSKSYTTQQNQEDITQNSFITDIKRSESAKTILKCKSTGKATVKEPMKLLENIIVCKKPETVKPTFRRPTKDRWEQIQHPKPKTEQQILNQIKQDAQDLLPLYLLPFQNIEKNNVSNFLLQRRQERYKECEKILIKGDLLEEQDQTFVPSAISQQTVNMADEVSQFVQRFRQ</sequence>
<proteinExistence type="predicted"/>
<evidence type="ECO:0000256" key="1">
    <source>
        <dbReference type="SAM" id="MobiDB-lite"/>
    </source>
</evidence>
<gene>
    <name evidence="3" type="ORF">HINF_LOCUS23613</name>
    <name evidence="2" type="ORF">HINF_LOCUS44991</name>
</gene>
<reference evidence="2" key="1">
    <citation type="submission" date="2023-06" db="EMBL/GenBank/DDBJ databases">
        <authorList>
            <person name="Kurt Z."/>
        </authorList>
    </citation>
    <scope>NUCLEOTIDE SEQUENCE</scope>
</reference>
<name>A0AA86QDV2_9EUKA</name>
<protein>
    <submittedName>
        <fullName evidence="3">Hypothetical_protein</fullName>
    </submittedName>
</protein>
<dbReference type="EMBL" id="CAXDID020000067">
    <property type="protein sequence ID" value="CAL6013071.1"/>
    <property type="molecule type" value="Genomic_DNA"/>
</dbReference>
<keyword evidence="4" id="KW-1185">Reference proteome</keyword>
<reference evidence="3 4" key="2">
    <citation type="submission" date="2024-07" db="EMBL/GenBank/DDBJ databases">
        <authorList>
            <person name="Akdeniz Z."/>
        </authorList>
    </citation>
    <scope>NUCLEOTIDE SEQUENCE [LARGE SCALE GENOMIC DNA]</scope>
</reference>
<feature type="region of interest" description="Disordered" evidence="1">
    <location>
        <begin position="20"/>
        <end position="42"/>
    </location>
</feature>
<dbReference type="AlphaFoldDB" id="A0AA86QDV2"/>
<organism evidence="2">
    <name type="scientific">Hexamita inflata</name>
    <dbReference type="NCBI Taxonomy" id="28002"/>
    <lineage>
        <taxon>Eukaryota</taxon>
        <taxon>Metamonada</taxon>
        <taxon>Diplomonadida</taxon>
        <taxon>Hexamitidae</taxon>
        <taxon>Hexamitinae</taxon>
        <taxon>Hexamita</taxon>
    </lineage>
</organism>